<dbReference type="InterPro" id="IPR006162">
    <property type="entry name" value="Ppantetheine_attach_site"/>
</dbReference>
<evidence type="ECO:0000256" key="1">
    <source>
        <dbReference type="ARBA" id="ARBA00022450"/>
    </source>
</evidence>
<keyword evidence="2" id="KW-0597">Phosphoprotein</keyword>
<comment type="caution">
    <text evidence="4">The sequence shown here is derived from an EMBL/GenBank/DDBJ whole genome shotgun (WGS) entry which is preliminary data.</text>
</comment>
<evidence type="ECO:0000313" key="5">
    <source>
        <dbReference type="Proteomes" id="UP000292003"/>
    </source>
</evidence>
<sequence length="84" mass="9195">MVSSLLETYGVDLDIGRDTTFHEDLGLESIDLVTLASMLEDRYGPEVNLAAFLAELDMDDVIGLRIGMLVDFVASTTSGVRQWA</sequence>
<accession>A0A4Q7JEW6</accession>
<dbReference type="InterPro" id="IPR009081">
    <property type="entry name" value="PP-bd_ACP"/>
</dbReference>
<dbReference type="Gene3D" id="1.10.1200.10">
    <property type="entry name" value="ACP-like"/>
    <property type="match status" value="1"/>
</dbReference>
<dbReference type="InterPro" id="IPR036736">
    <property type="entry name" value="ACP-like_sf"/>
</dbReference>
<feature type="domain" description="Carrier" evidence="3">
    <location>
        <begin position="1"/>
        <end position="77"/>
    </location>
</feature>
<evidence type="ECO:0000259" key="3">
    <source>
        <dbReference type="PROSITE" id="PS50075"/>
    </source>
</evidence>
<dbReference type="Proteomes" id="UP000292003">
    <property type="component" value="Unassembled WGS sequence"/>
</dbReference>
<dbReference type="EMBL" id="SFCC01000001">
    <property type="protein sequence ID" value="RZQ66119.1"/>
    <property type="molecule type" value="Genomic_DNA"/>
</dbReference>
<reference evidence="4 5" key="1">
    <citation type="submission" date="2019-02" db="EMBL/GenBank/DDBJ databases">
        <title>Draft genome sequence of Amycolatopsis sp. 8-3EHSu isolated from roots of Suaeda maritima.</title>
        <authorList>
            <person name="Duangmal K."/>
            <person name="Chantavorakit T."/>
        </authorList>
    </citation>
    <scope>NUCLEOTIDE SEQUENCE [LARGE SCALE GENOMIC DNA]</scope>
    <source>
        <strain evidence="4 5">8-3EHSu</strain>
    </source>
</reference>
<dbReference type="Pfam" id="PF00550">
    <property type="entry name" value="PP-binding"/>
    <property type="match status" value="1"/>
</dbReference>
<gene>
    <name evidence="4" type="ORF">EWH70_01625</name>
</gene>
<dbReference type="PROSITE" id="PS00012">
    <property type="entry name" value="PHOSPHOPANTETHEINE"/>
    <property type="match status" value="1"/>
</dbReference>
<organism evidence="4 5">
    <name type="scientific">Amycolatopsis suaedae</name>
    <dbReference type="NCBI Taxonomy" id="2510978"/>
    <lineage>
        <taxon>Bacteria</taxon>
        <taxon>Bacillati</taxon>
        <taxon>Actinomycetota</taxon>
        <taxon>Actinomycetes</taxon>
        <taxon>Pseudonocardiales</taxon>
        <taxon>Pseudonocardiaceae</taxon>
        <taxon>Amycolatopsis</taxon>
    </lineage>
</organism>
<name>A0A4Q7JEW6_9PSEU</name>
<keyword evidence="5" id="KW-1185">Reference proteome</keyword>
<dbReference type="PROSITE" id="PS50075">
    <property type="entry name" value="CARRIER"/>
    <property type="match status" value="1"/>
</dbReference>
<proteinExistence type="predicted"/>
<dbReference type="AlphaFoldDB" id="A0A4Q7JEW6"/>
<evidence type="ECO:0000256" key="2">
    <source>
        <dbReference type="ARBA" id="ARBA00022553"/>
    </source>
</evidence>
<keyword evidence="1" id="KW-0596">Phosphopantetheine</keyword>
<protein>
    <submittedName>
        <fullName evidence="4">Acyl carrier protein</fullName>
    </submittedName>
</protein>
<evidence type="ECO:0000313" key="4">
    <source>
        <dbReference type="EMBL" id="RZQ66119.1"/>
    </source>
</evidence>
<dbReference type="OrthoDB" id="3785691at2"/>
<dbReference type="SUPFAM" id="SSF47336">
    <property type="entry name" value="ACP-like"/>
    <property type="match status" value="1"/>
</dbReference>